<accession>A0AAE3G6I8</accession>
<dbReference type="RefSeq" id="WP_253479284.1">
    <property type="nucleotide sequence ID" value="NZ_JALJXV010000006.1"/>
</dbReference>
<keyword evidence="3" id="KW-1185">Reference proteome</keyword>
<dbReference type="InterPro" id="IPR047960">
    <property type="entry name" value="Transpos_IS1380"/>
</dbReference>
<dbReference type="Proteomes" id="UP001205843">
    <property type="component" value="Unassembled WGS sequence"/>
</dbReference>
<dbReference type="AlphaFoldDB" id="A0AAE3G6I8"/>
<dbReference type="Pfam" id="PF13701">
    <property type="entry name" value="DDE_Tnp_1_4"/>
    <property type="match status" value="1"/>
</dbReference>
<dbReference type="InterPro" id="IPR012337">
    <property type="entry name" value="RNaseH-like_sf"/>
</dbReference>
<dbReference type="SUPFAM" id="SSF53098">
    <property type="entry name" value="Ribonuclease H-like"/>
    <property type="match status" value="1"/>
</dbReference>
<evidence type="ECO:0000259" key="1">
    <source>
        <dbReference type="Pfam" id="PF13701"/>
    </source>
</evidence>
<feature type="domain" description="Transposase DDE" evidence="1">
    <location>
        <begin position="9"/>
        <end position="440"/>
    </location>
</feature>
<sequence>MGETLSLFEPSFNGSVRVETRSERLSGDAGFLLLREVLDDTGLIDHLAGRLHDPRCPERVVHSLPELLREAVAMIAQGWGDQSDAQRLRDDPLLALAGSDRRGMAAAGKTLASQSTFSRLLDLLAQPANQAVIDTAALELASRRRAAAGAPPAPVMTVDIDGLPLTAHGEQPGSEHNGHVGDRIHYPLIASCAETGDMLAGLLRPGNAAPGAQAAAWVPELVATLRERGLARQVRCRLDAGFTDGATLEALDQAGIGYLGRLRDNAALDRHFDPHRRRGPGRPAERPREWTEETVYGAESWQRKRRVVMVIQEHPAELFRRCFYIVTNLPASTHSGEQVLALYRRRGKAEGHMGELKDTIGTSLPCTSRGRASEAEVFARAQALLSLRLLAYELLHVLRAQMEAATGQGWSLRRLRERVLKAAARVQRQARRLHVILERRAATLWRTLLGRRHRWRLAA</sequence>
<gene>
    <name evidence="2" type="ORF">J2T57_002806</name>
</gene>
<comment type="caution">
    <text evidence="2">The sequence shown here is derived from an EMBL/GenBank/DDBJ whole genome shotgun (WGS) entry which is preliminary data.</text>
</comment>
<dbReference type="InterPro" id="IPR025668">
    <property type="entry name" value="Tnp_DDE_dom"/>
</dbReference>
<dbReference type="NCBIfam" id="NF033539">
    <property type="entry name" value="transpos_IS1380"/>
    <property type="match status" value="1"/>
</dbReference>
<proteinExistence type="predicted"/>
<organism evidence="2 3">
    <name type="scientific">Natronocella acetinitrilica</name>
    <dbReference type="NCBI Taxonomy" id="414046"/>
    <lineage>
        <taxon>Bacteria</taxon>
        <taxon>Pseudomonadati</taxon>
        <taxon>Pseudomonadota</taxon>
        <taxon>Gammaproteobacteria</taxon>
        <taxon>Chromatiales</taxon>
        <taxon>Ectothiorhodospiraceae</taxon>
        <taxon>Natronocella</taxon>
    </lineage>
</organism>
<evidence type="ECO:0000313" key="3">
    <source>
        <dbReference type="Proteomes" id="UP001205843"/>
    </source>
</evidence>
<dbReference type="EMBL" id="JALJXV010000006">
    <property type="protein sequence ID" value="MCP1675656.1"/>
    <property type="molecule type" value="Genomic_DNA"/>
</dbReference>
<protein>
    <recommendedName>
        <fullName evidence="1">Transposase DDE domain-containing protein</fullName>
    </recommendedName>
</protein>
<evidence type="ECO:0000313" key="2">
    <source>
        <dbReference type="EMBL" id="MCP1675656.1"/>
    </source>
</evidence>
<reference evidence="2" key="1">
    <citation type="submission" date="2022-03" db="EMBL/GenBank/DDBJ databases">
        <title>Genomic Encyclopedia of Type Strains, Phase III (KMG-III): the genomes of soil and plant-associated and newly described type strains.</title>
        <authorList>
            <person name="Whitman W."/>
        </authorList>
    </citation>
    <scope>NUCLEOTIDE SEQUENCE</scope>
    <source>
        <strain evidence="2">ANL 6-2</strain>
    </source>
</reference>
<name>A0AAE3G6I8_9GAMM</name>